<dbReference type="InterPro" id="IPR050325">
    <property type="entry name" value="Prot/Nucl_acid_deglycase"/>
</dbReference>
<name>A0A7T7MAC9_9ACTO</name>
<keyword evidence="3" id="KW-1185">Reference proteome</keyword>
<dbReference type="AlphaFoldDB" id="A0A7T7MAC9"/>
<feature type="domain" description="DJ-1/PfpI" evidence="1">
    <location>
        <begin position="12"/>
        <end position="175"/>
    </location>
</feature>
<dbReference type="PANTHER" id="PTHR48094">
    <property type="entry name" value="PROTEIN/NUCLEIC ACID DEGLYCASE DJ-1-RELATED"/>
    <property type="match status" value="1"/>
</dbReference>
<organism evidence="2 3">
    <name type="scientific">Actinomyces weissii</name>
    <dbReference type="NCBI Taxonomy" id="675090"/>
    <lineage>
        <taxon>Bacteria</taxon>
        <taxon>Bacillati</taxon>
        <taxon>Actinomycetota</taxon>
        <taxon>Actinomycetes</taxon>
        <taxon>Actinomycetales</taxon>
        <taxon>Actinomycetaceae</taxon>
        <taxon>Actinomyces</taxon>
    </lineage>
</organism>
<dbReference type="SUPFAM" id="SSF52317">
    <property type="entry name" value="Class I glutamine amidotransferase-like"/>
    <property type="match status" value="1"/>
</dbReference>
<sequence length="194" mass="19964">MPTPDQLTTDQTVAVLIAPGLEEVEALAVVDVLYRAGVRVDMLSTTGSLEVTGSHKITFRCDALAADNDLSGYTLVMLPGGIPGTPNLQANEQVTTEAARRVQAGEPLAAICAAPSILAGLGLLRGRQATANPAFMQALEDGGAVLRTEPVVVDGAVLTSRGMGTAIDLGLEIVRLLLGEQAVEAVSQGIVHQG</sequence>
<evidence type="ECO:0000313" key="3">
    <source>
        <dbReference type="Proteomes" id="UP000595895"/>
    </source>
</evidence>
<dbReference type="InterPro" id="IPR006287">
    <property type="entry name" value="DJ-1"/>
</dbReference>
<dbReference type="InterPro" id="IPR002818">
    <property type="entry name" value="DJ-1/PfpI"/>
</dbReference>
<evidence type="ECO:0000259" key="1">
    <source>
        <dbReference type="Pfam" id="PF01965"/>
    </source>
</evidence>
<accession>A0A7T7MAC9</accession>
<reference evidence="2 3" key="1">
    <citation type="submission" date="2020-12" db="EMBL/GenBank/DDBJ databases">
        <authorList>
            <person name="Zhou J."/>
        </authorList>
    </citation>
    <scope>NUCLEOTIDE SEQUENCE [LARGE SCALE GENOMIC DNA]</scope>
    <source>
        <strain evidence="2 3">CCUG 61299</strain>
    </source>
</reference>
<dbReference type="CDD" id="cd03135">
    <property type="entry name" value="GATase1_DJ-1"/>
    <property type="match status" value="1"/>
</dbReference>
<protein>
    <submittedName>
        <fullName evidence="2">DJ-1/PfpI family protein</fullName>
    </submittedName>
</protein>
<dbReference type="EMBL" id="CP066802">
    <property type="protein sequence ID" value="QQM67835.1"/>
    <property type="molecule type" value="Genomic_DNA"/>
</dbReference>
<dbReference type="RefSeq" id="WP_200276962.1">
    <property type="nucleotide sequence ID" value="NZ_CP066802.1"/>
</dbReference>
<dbReference type="PANTHER" id="PTHR48094:SF12">
    <property type="entry name" value="PARKINSON DISEASE PROTEIN 7 HOMOLOG"/>
    <property type="match status" value="1"/>
</dbReference>
<evidence type="ECO:0000313" key="2">
    <source>
        <dbReference type="EMBL" id="QQM67835.1"/>
    </source>
</evidence>
<dbReference type="Proteomes" id="UP000595895">
    <property type="component" value="Chromosome"/>
</dbReference>
<dbReference type="Gene3D" id="3.40.50.880">
    <property type="match status" value="1"/>
</dbReference>
<dbReference type="NCBIfam" id="TIGR01383">
    <property type="entry name" value="not_thiJ"/>
    <property type="match status" value="1"/>
</dbReference>
<dbReference type="InterPro" id="IPR029062">
    <property type="entry name" value="Class_I_gatase-like"/>
</dbReference>
<dbReference type="Pfam" id="PF01965">
    <property type="entry name" value="DJ-1_PfpI"/>
    <property type="match status" value="1"/>
</dbReference>
<dbReference type="GO" id="GO:0005737">
    <property type="term" value="C:cytoplasm"/>
    <property type="evidence" value="ECO:0007669"/>
    <property type="project" value="TreeGrafter"/>
</dbReference>
<dbReference type="KEGG" id="awe:JG540_02855"/>
<gene>
    <name evidence="2" type="ORF">JG540_02855</name>
</gene>
<proteinExistence type="predicted"/>